<evidence type="ECO:0000256" key="4">
    <source>
        <dbReference type="ARBA" id="ARBA00022692"/>
    </source>
</evidence>
<dbReference type="PROSITE" id="PS50022">
    <property type="entry name" value="FA58C_3"/>
    <property type="match status" value="1"/>
</dbReference>
<keyword evidence="9 11" id="KW-1015">Disulfide bond</keyword>
<keyword evidence="6" id="KW-0677">Repeat</keyword>
<feature type="domain" description="EGF-like" evidence="15">
    <location>
        <begin position="418"/>
        <end position="455"/>
    </location>
</feature>
<dbReference type="Gene3D" id="2.60.120.200">
    <property type="match status" value="4"/>
</dbReference>
<dbReference type="STRING" id="9785.ENSLAFP00000013729"/>
<dbReference type="InterPro" id="IPR036056">
    <property type="entry name" value="Fibrinogen-like_C"/>
</dbReference>
<feature type="domain" description="Laminin G" evidence="14">
    <location>
        <begin position="239"/>
        <end position="416"/>
    </location>
</feature>
<dbReference type="PANTHER" id="PTHR15036">
    <property type="entry name" value="PIKACHURIN-LIKE PROTEIN"/>
    <property type="match status" value="1"/>
</dbReference>
<dbReference type="InterPro" id="IPR000742">
    <property type="entry name" value="EGF"/>
</dbReference>
<reference evidence="17" key="2">
    <citation type="submission" date="2025-08" db="UniProtKB">
        <authorList>
            <consortium name="Ensembl"/>
        </authorList>
    </citation>
    <scope>IDENTIFICATION</scope>
    <source>
        <strain evidence="17">Isolate ISIS603380</strain>
    </source>
</reference>
<dbReference type="SMART" id="SM00282">
    <property type="entry name" value="LamG"/>
    <property type="match status" value="4"/>
</dbReference>
<evidence type="ECO:0000256" key="2">
    <source>
        <dbReference type="ARBA" id="ARBA00010241"/>
    </source>
</evidence>
<feature type="domain" description="EGF-like" evidence="15">
    <location>
        <begin position="828"/>
        <end position="866"/>
    </location>
</feature>
<evidence type="ECO:0000313" key="17">
    <source>
        <dbReference type="Ensembl" id="ENSLAFP00000013729.3"/>
    </source>
</evidence>
<dbReference type="AlphaFoldDB" id="G3TGU9"/>
<dbReference type="SUPFAM" id="SSF56496">
    <property type="entry name" value="Fibrinogen C-terminal domain-like"/>
    <property type="match status" value="1"/>
</dbReference>
<accession>G3TGU9</accession>
<evidence type="ECO:0000256" key="9">
    <source>
        <dbReference type="ARBA" id="ARBA00023157"/>
    </source>
</evidence>
<feature type="domain" description="Fibrinogen C-terminal" evidence="16">
    <location>
        <begin position="454"/>
        <end position="505"/>
    </location>
</feature>
<reference evidence="17 18" key="1">
    <citation type="submission" date="2009-06" db="EMBL/GenBank/DDBJ databases">
        <title>The Genome Sequence of Loxodonta africana (African elephant).</title>
        <authorList>
            <person name="Di Palma F."/>
            <person name="Heiman D."/>
            <person name="Young S."/>
            <person name="Johnson J."/>
            <person name="Lander E.S."/>
            <person name="Lindblad-Toh K."/>
        </authorList>
    </citation>
    <scope>NUCLEOTIDE SEQUENCE [LARGE SCALE GENOMIC DNA]</scope>
    <source>
        <strain evidence="17 18">Isolate ISIS603380</strain>
    </source>
</reference>
<dbReference type="InterPro" id="IPR013320">
    <property type="entry name" value="ConA-like_dom_sf"/>
</dbReference>
<evidence type="ECO:0000256" key="10">
    <source>
        <dbReference type="PROSITE-ProRule" id="PRU00076"/>
    </source>
</evidence>
<sequence length="1176" mass="129236">GFPGNTNADSVVHYRLHPPVEARFLRFLPVAWNPKGRIGMRIEVYGCAYRSEIINFDGESFLLYTLKKSLSSTKDVISLKFKTRQSDGILLHREGQNGKRMTLELVKGKLILFLNAGDATLLFPDAHVNLTLGSLLDDQHWHSILIELLSSSINVTLDRHTHYFQAKGEFSYLDLYHEISFGGISGHGKSVAFLHKNFHGCLENLYYNGMDIIDSSKKHKPQILIMGNVSFSCPQLQTVPVTLLTSRSYLALPGASGENKVSVSFQFRTWNRAGLLLTSELQHGSGTLVLVLNDGKLKLSLSQRGRSGSGVTAGAGLNDGQWHSVSLSAKKNQLSVTVDSDPASVAHFLVPMQIESGDIYYLGGCPDNSSGSGCEWPLLGFQGCLRLLSIGDKAVDLISVQQGALGSFRDLQIDSCGIADRCLPSYCEHGGECSQSWNTFSCDCTDTDYLGATCHSSLYEQSCEAYKHRGNSSGLYYIDSDGSGPLGPSLVYCDMTDTTWTSVQHNGSHLTRVKSSDGESLHPVLFNYTASLDQLQAIINRADHCQQELTFHCKNSRLSSPRDGTPLSWWVGRTNETHSYWGSSLPDAQKCTCGLEGNCLDSQYYCNCDADRNEWTSDTVVLSQKEHLPVTQVVMTDTGRPHSEAAYTLGPLLCRGDNSFWNSASFNTETSYLHFPTFHGEISADVSFFFKTTASSGVFVENLGISDFIRLELRAPTEVTFSFDVGNGPCEVTVQSPTPFNDNRWHHVRAERNVKEALLQVDQLPRRTQPAPPDGHISLQLNSQLFVGGTATRQRGFLGCIRSLQLNGVTLDLEERATKTPGVEPGCPGHCSSYGHLCRHGGKCREKPRGIVCDCAFSAYAGPFCSNEISAYFGTGSSVIYNFQEHYNYTLSKNSSSSVALWHGDVTLTREIITLNFRTTETPSLLLYVSSFHEEYLSVILAQNGSLQIRYKLDRHQEPDVFNFDFKNMADGHLHQVKINREAAVVFVEVNQSVKRQVILSSGTEFNAIKSLILGLILGYYLKSQETEVRSHHGVTGCLSAVSFGGAAPLRAALRSGGPAPVTVRGHVATSSTCGAEAATCRERRCVAGGRSEPTDEGEPFVNADGSDSAVIIGGVIAVVIFVLLCITAIAICVYQQRWFYQKNNSKKNGDNVETSLKSELNVQITVNESQKEYFF</sequence>
<keyword evidence="3 10" id="KW-0245">EGF-like domain</keyword>
<evidence type="ECO:0000256" key="1">
    <source>
        <dbReference type="ARBA" id="ARBA00004479"/>
    </source>
</evidence>
<organism evidence="17 18">
    <name type="scientific">Loxodonta africana</name>
    <name type="common">African elephant</name>
    <dbReference type="NCBI Taxonomy" id="9785"/>
    <lineage>
        <taxon>Eukaryota</taxon>
        <taxon>Metazoa</taxon>
        <taxon>Chordata</taxon>
        <taxon>Craniata</taxon>
        <taxon>Vertebrata</taxon>
        <taxon>Euteleostomi</taxon>
        <taxon>Mammalia</taxon>
        <taxon>Eutheria</taxon>
        <taxon>Afrotheria</taxon>
        <taxon>Proboscidea</taxon>
        <taxon>Elephantidae</taxon>
        <taxon>Loxodonta</taxon>
    </lineage>
</organism>
<feature type="domain" description="F5/8 type C" evidence="13">
    <location>
        <begin position="1"/>
        <end position="47"/>
    </location>
</feature>
<dbReference type="PROSITE" id="PS50026">
    <property type="entry name" value="EGF_3"/>
    <property type="match status" value="2"/>
</dbReference>
<dbReference type="CDD" id="cd00110">
    <property type="entry name" value="LamG"/>
    <property type="match status" value="4"/>
</dbReference>
<evidence type="ECO:0000313" key="18">
    <source>
        <dbReference type="Proteomes" id="UP000007646"/>
    </source>
</evidence>
<dbReference type="Gene3D" id="2.60.120.1000">
    <property type="match status" value="1"/>
</dbReference>
<dbReference type="Gene3D" id="2.10.25.10">
    <property type="entry name" value="Laminin"/>
    <property type="match status" value="2"/>
</dbReference>
<evidence type="ECO:0000256" key="3">
    <source>
        <dbReference type="ARBA" id="ARBA00022536"/>
    </source>
</evidence>
<evidence type="ECO:0000259" key="13">
    <source>
        <dbReference type="PROSITE" id="PS50022"/>
    </source>
</evidence>
<evidence type="ECO:0000259" key="14">
    <source>
        <dbReference type="PROSITE" id="PS50025"/>
    </source>
</evidence>
<dbReference type="InParanoid" id="G3TGU9"/>
<dbReference type="InterPro" id="IPR002181">
    <property type="entry name" value="Fibrinogen_a/b/g_C_dom"/>
</dbReference>
<feature type="domain" description="Laminin G" evidence="14">
    <location>
        <begin position="51"/>
        <end position="233"/>
    </location>
</feature>
<dbReference type="GeneTree" id="ENSGT00940000157674"/>
<dbReference type="Ensembl" id="ENSLAFT00000016350.3">
    <property type="protein sequence ID" value="ENSLAFP00000013729.3"/>
    <property type="gene ID" value="ENSLAFG00000016346.3"/>
</dbReference>
<feature type="domain" description="Laminin G" evidence="14">
    <location>
        <begin position="888"/>
        <end position="1074"/>
    </location>
</feature>
<dbReference type="PROSITE" id="PS50025">
    <property type="entry name" value="LAM_G_DOMAIN"/>
    <property type="match status" value="4"/>
</dbReference>
<name>G3TGU9_LOXAF</name>
<dbReference type="PROSITE" id="PS01286">
    <property type="entry name" value="FA58C_2"/>
    <property type="match status" value="1"/>
</dbReference>
<proteinExistence type="inferred from homology"/>
<dbReference type="FunFam" id="2.60.120.200:FF:000026">
    <property type="entry name" value="contactin-associated protein-like 4 isoform X1"/>
    <property type="match status" value="1"/>
</dbReference>
<comment type="caution">
    <text evidence="10">Lacks conserved residue(s) required for the propagation of feature annotation.</text>
</comment>
<feature type="transmembrane region" description="Helical" evidence="12">
    <location>
        <begin position="1110"/>
        <end position="1135"/>
    </location>
</feature>
<keyword evidence="7 12" id="KW-1133">Transmembrane helix</keyword>
<evidence type="ECO:0000256" key="12">
    <source>
        <dbReference type="SAM" id="Phobius"/>
    </source>
</evidence>
<keyword evidence="8 12" id="KW-0472">Membrane</keyword>
<dbReference type="eggNOG" id="KOG3516">
    <property type="taxonomic scope" value="Eukaryota"/>
</dbReference>
<dbReference type="SUPFAM" id="SSF57196">
    <property type="entry name" value="EGF/Laminin"/>
    <property type="match status" value="1"/>
</dbReference>
<dbReference type="InterPro" id="IPR050372">
    <property type="entry name" value="Neurexin-related_CASP"/>
</dbReference>
<evidence type="ECO:0000256" key="5">
    <source>
        <dbReference type="ARBA" id="ARBA00022729"/>
    </source>
</evidence>
<keyword evidence="18" id="KW-1185">Reference proteome</keyword>
<protein>
    <recommendedName>
        <fullName evidence="19">Contactin associated protein like 3</fullName>
    </recommendedName>
</protein>
<evidence type="ECO:0008006" key="19">
    <source>
        <dbReference type="Google" id="ProtNLM"/>
    </source>
</evidence>
<dbReference type="PANTHER" id="PTHR15036:SF36">
    <property type="entry name" value="CONTACTIN-ASSOCIATED PROTEIN-LIKE 3-RELATED"/>
    <property type="match status" value="1"/>
</dbReference>
<dbReference type="SUPFAM" id="SSF49899">
    <property type="entry name" value="Concanavalin A-like lectins/glucanases"/>
    <property type="match status" value="4"/>
</dbReference>
<evidence type="ECO:0000259" key="15">
    <source>
        <dbReference type="PROSITE" id="PS50026"/>
    </source>
</evidence>
<keyword evidence="4 12" id="KW-0812">Transmembrane</keyword>
<comment type="similarity">
    <text evidence="2">Belongs to the neurexin family.</text>
</comment>
<evidence type="ECO:0000259" key="16">
    <source>
        <dbReference type="PROSITE" id="PS51406"/>
    </source>
</evidence>
<evidence type="ECO:0000256" key="6">
    <source>
        <dbReference type="ARBA" id="ARBA00022737"/>
    </source>
</evidence>
<reference evidence="17" key="3">
    <citation type="submission" date="2025-09" db="UniProtKB">
        <authorList>
            <consortium name="Ensembl"/>
        </authorList>
    </citation>
    <scope>IDENTIFICATION</scope>
    <source>
        <strain evidence="17">Isolate ISIS603380</strain>
    </source>
</reference>
<feature type="domain" description="Laminin G" evidence="14">
    <location>
        <begin position="662"/>
        <end position="827"/>
    </location>
</feature>
<feature type="disulfide bond" evidence="11">
    <location>
        <begin position="800"/>
        <end position="827"/>
    </location>
</feature>
<dbReference type="NCBIfam" id="NF040941">
    <property type="entry name" value="GGGWT_bact"/>
    <property type="match status" value="1"/>
</dbReference>
<keyword evidence="5" id="KW-0732">Signal</keyword>
<dbReference type="InterPro" id="IPR000421">
    <property type="entry name" value="FA58C"/>
</dbReference>
<dbReference type="HOGENOM" id="CLU_003504_1_0_1"/>
<dbReference type="Gene3D" id="2.60.120.260">
    <property type="entry name" value="Galactose-binding domain-like"/>
    <property type="match status" value="1"/>
</dbReference>
<comment type="subcellular location">
    <subcellularLocation>
        <location evidence="1">Membrane</location>
        <topology evidence="1">Single-pass type I membrane protein</topology>
    </subcellularLocation>
</comment>
<dbReference type="Pfam" id="PF02210">
    <property type="entry name" value="Laminin_G_2"/>
    <property type="match status" value="4"/>
</dbReference>
<dbReference type="OMA" id="KNCHTTD"/>
<evidence type="ECO:0000256" key="7">
    <source>
        <dbReference type="ARBA" id="ARBA00022989"/>
    </source>
</evidence>
<evidence type="ECO:0000256" key="11">
    <source>
        <dbReference type="PROSITE-ProRule" id="PRU00122"/>
    </source>
</evidence>
<evidence type="ECO:0000256" key="8">
    <source>
        <dbReference type="ARBA" id="ARBA00023136"/>
    </source>
</evidence>
<dbReference type="InterPro" id="IPR001791">
    <property type="entry name" value="Laminin_G"/>
</dbReference>
<dbReference type="PROSITE" id="PS51406">
    <property type="entry name" value="FIBRINOGEN_C_2"/>
    <property type="match status" value="1"/>
</dbReference>
<dbReference type="GO" id="GO:0016020">
    <property type="term" value="C:membrane"/>
    <property type="evidence" value="ECO:0007669"/>
    <property type="project" value="UniProtKB-SubCell"/>
</dbReference>
<dbReference type="Proteomes" id="UP000007646">
    <property type="component" value="Unassembled WGS sequence"/>
</dbReference>